<dbReference type="EMBL" id="LGIQ01000007">
    <property type="protein sequence ID" value="KNB72825.1"/>
    <property type="molecule type" value="Genomic_DNA"/>
</dbReference>
<protein>
    <recommendedName>
        <fullName evidence="5">DUF2642 domain-containing protein</fullName>
    </recommendedName>
</protein>
<dbReference type="EMBL" id="BJON01000015">
    <property type="protein sequence ID" value="GED70135.1"/>
    <property type="molecule type" value="Genomic_DNA"/>
</dbReference>
<accession>A0A0K9YX75</accession>
<evidence type="ECO:0000313" key="1">
    <source>
        <dbReference type="EMBL" id="GED70135.1"/>
    </source>
</evidence>
<name>A0A0K9YX75_9BACL</name>
<evidence type="ECO:0000313" key="2">
    <source>
        <dbReference type="EMBL" id="KNB72825.1"/>
    </source>
</evidence>
<organism evidence="2 3">
    <name type="scientific">Brevibacillus reuszeri</name>
    <dbReference type="NCBI Taxonomy" id="54915"/>
    <lineage>
        <taxon>Bacteria</taxon>
        <taxon>Bacillati</taxon>
        <taxon>Bacillota</taxon>
        <taxon>Bacilli</taxon>
        <taxon>Bacillales</taxon>
        <taxon>Paenibacillaceae</taxon>
        <taxon>Brevibacillus</taxon>
    </lineage>
</organism>
<dbReference type="Proteomes" id="UP000319578">
    <property type="component" value="Unassembled WGS sequence"/>
</dbReference>
<dbReference type="AlphaFoldDB" id="A0A0K9YX75"/>
<dbReference type="Proteomes" id="UP000036834">
    <property type="component" value="Unassembled WGS sequence"/>
</dbReference>
<reference evidence="2" key="2">
    <citation type="submission" date="2015-07" db="EMBL/GenBank/DDBJ databases">
        <title>MeaNS - Measles Nucleotide Surveillance Program.</title>
        <authorList>
            <person name="Tran T."/>
            <person name="Druce J."/>
        </authorList>
    </citation>
    <scope>NUCLEOTIDE SEQUENCE</scope>
    <source>
        <strain evidence="2">DSM 9887</strain>
    </source>
</reference>
<keyword evidence="4" id="KW-1185">Reference proteome</keyword>
<reference evidence="1 4" key="3">
    <citation type="submission" date="2019-06" db="EMBL/GenBank/DDBJ databases">
        <title>Whole genome shotgun sequence of Brevibacillus reuszeri NBRC 15719.</title>
        <authorList>
            <person name="Hosoyama A."/>
            <person name="Uohara A."/>
            <person name="Ohji S."/>
            <person name="Ichikawa N."/>
        </authorList>
    </citation>
    <scope>NUCLEOTIDE SEQUENCE [LARGE SCALE GENOMIC DNA]</scope>
    <source>
        <strain evidence="1 4">NBRC 15719</strain>
    </source>
</reference>
<gene>
    <name evidence="2" type="ORF">ADS79_13365</name>
    <name evidence="1" type="ORF">BRE01_38370</name>
</gene>
<reference evidence="3" key="1">
    <citation type="submission" date="2015-07" db="EMBL/GenBank/DDBJ databases">
        <title>Genome sequencing project for genomic taxonomy and phylogenomics of Bacillus-like bacteria.</title>
        <authorList>
            <person name="Liu B."/>
            <person name="Wang J."/>
            <person name="Zhu Y."/>
            <person name="Liu G."/>
            <person name="Chen Q."/>
            <person name="Chen Z."/>
            <person name="Lan J."/>
            <person name="Che J."/>
            <person name="Ge C."/>
            <person name="Shi H."/>
            <person name="Pan Z."/>
            <person name="Liu X."/>
        </authorList>
    </citation>
    <scope>NUCLEOTIDE SEQUENCE [LARGE SCALE GENOMIC DNA]</scope>
    <source>
        <strain evidence="3">DSM 9887</strain>
    </source>
</reference>
<proteinExistence type="predicted"/>
<evidence type="ECO:0000313" key="4">
    <source>
        <dbReference type="Proteomes" id="UP000319578"/>
    </source>
</evidence>
<dbReference type="PATRIC" id="fig|54915.3.peg.1665"/>
<sequence>MASISPNSHIPLPGTPLYQLLSQGIGSAIEVRTIGGEIKGKLTGVTTGVISLQTEDASILHIVFQTVISFSFVK</sequence>
<dbReference type="RefSeq" id="WP_049738870.1">
    <property type="nucleotide sequence ID" value="NZ_BJON01000015.1"/>
</dbReference>
<evidence type="ECO:0000313" key="3">
    <source>
        <dbReference type="Proteomes" id="UP000036834"/>
    </source>
</evidence>
<comment type="caution">
    <text evidence="2">The sequence shown here is derived from an EMBL/GenBank/DDBJ whole genome shotgun (WGS) entry which is preliminary data.</text>
</comment>
<dbReference type="STRING" id="54915.ADS79_13365"/>
<evidence type="ECO:0008006" key="5">
    <source>
        <dbReference type="Google" id="ProtNLM"/>
    </source>
</evidence>